<feature type="region of interest" description="Disordered" evidence="1">
    <location>
        <begin position="31"/>
        <end position="54"/>
    </location>
</feature>
<evidence type="ECO:0000313" key="2">
    <source>
        <dbReference type="EMBL" id="KAJ7768959.1"/>
    </source>
</evidence>
<reference evidence="2" key="1">
    <citation type="submission" date="2023-03" db="EMBL/GenBank/DDBJ databases">
        <title>Massive genome expansion in bonnet fungi (Mycena s.s.) driven by repeated elements and novel gene families across ecological guilds.</title>
        <authorList>
            <consortium name="Lawrence Berkeley National Laboratory"/>
            <person name="Harder C.B."/>
            <person name="Miyauchi S."/>
            <person name="Viragh M."/>
            <person name="Kuo A."/>
            <person name="Thoen E."/>
            <person name="Andreopoulos B."/>
            <person name="Lu D."/>
            <person name="Skrede I."/>
            <person name="Drula E."/>
            <person name="Henrissat B."/>
            <person name="Morin E."/>
            <person name="Kohler A."/>
            <person name="Barry K."/>
            <person name="LaButti K."/>
            <person name="Morin E."/>
            <person name="Salamov A."/>
            <person name="Lipzen A."/>
            <person name="Mereny Z."/>
            <person name="Hegedus B."/>
            <person name="Baldrian P."/>
            <person name="Stursova M."/>
            <person name="Weitz H."/>
            <person name="Taylor A."/>
            <person name="Grigoriev I.V."/>
            <person name="Nagy L.G."/>
            <person name="Martin F."/>
            <person name="Kauserud H."/>
        </authorList>
    </citation>
    <scope>NUCLEOTIDE SEQUENCE</scope>
    <source>
        <strain evidence="2">CBHHK182m</strain>
    </source>
</reference>
<dbReference type="EMBL" id="JARKIB010000019">
    <property type="protein sequence ID" value="KAJ7768959.1"/>
    <property type="molecule type" value="Genomic_DNA"/>
</dbReference>
<accession>A0AAD7NNK5</accession>
<organism evidence="2 3">
    <name type="scientific">Mycena metata</name>
    <dbReference type="NCBI Taxonomy" id="1033252"/>
    <lineage>
        <taxon>Eukaryota</taxon>
        <taxon>Fungi</taxon>
        <taxon>Dikarya</taxon>
        <taxon>Basidiomycota</taxon>
        <taxon>Agaricomycotina</taxon>
        <taxon>Agaricomycetes</taxon>
        <taxon>Agaricomycetidae</taxon>
        <taxon>Agaricales</taxon>
        <taxon>Marasmiineae</taxon>
        <taxon>Mycenaceae</taxon>
        <taxon>Mycena</taxon>
    </lineage>
</organism>
<dbReference type="Proteomes" id="UP001215598">
    <property type="component" value="Unassembled WGS sequence"/>
</dbReference>
<protein>
    <submittedName>
        <fullName evidence="2">Uncharacterized protein</fullName>
    </submittedName>
</protein>
<evidence type="ECO:0000256" key="1">
    <source>
        <dbReference type="SAM" id="MobiDB-lite"/>
    </source>
</evidence>
<dbReference type="AlphaFoldDB" id="A0AAD7NNK5"/>
<comment type="caution">
    <text evidence="2">The sequence shown here is derived from an EMBL/GenBank/DDBJ whole genome shotgun (WGS) entry which is preliminary data.</text>
</comment>
<proteinExistence type="predicted"/>
<keyword evidence="3" id="KW-1185">Reference proteome</keyword>
<gene>
    <name evidence="2" type="ORF">B0H16DRAFT_1716157</name>
</gene>
<name>A0AAD7NNK5_9AGAR</name>
<sequence length="79" mass="8296">MTTPTVKLVFGGAPIGPDGYLPDEASIEKTGGGKRFTIDTKTEGGFIPGGSTSETIPQHAKNSVEVLGVDKLDVFYIQI</sequence>
<evidence type="ECO:0000313" key="3">
    <source>
        <dbReference type="Proteomes" id="UP001215598"/>
    </source>
</evidence>